<evidence type="ECO:0000256" key="7">
    <source>
        <dbReference type="ARBA" id="ARBA00023002"/>
    </source>
</evidence>
<evidence type="ECO:0000256" key="8">
    <source>
        <dbReference type="ARBA" id="ARBA00023027"/>
    </source>
</evidence>
<evidence type="ECO:0000256" key="9">
    <source>
        <dbReference type="ARBA" id="ARBA00038962"/>
    </source>
</evidence>
<dbReference type="AlphaFoldDB" id="A0A398BFC4"/>
<dbReference type="InterPro" id="IPR013328">
    <property type="entry name" value="6PGD_dom2"/>
</dbReference>
<feature type="binding site" evidence="12">
    <location>
        <begin position="9"/>
        <end position="14"/>
    </location>
    <ligand>
        <name>NAD(+)</name>
        <dbReference type="ChEBI" id="CHEBI:57540"/>
    </ligand>
</feature>
<dbReference type="InterPro" id="IPR022694">
    <property type="entry name" value="3-OHacyl-CoA_DH"/>
</dbReference>
<evidence type="ECO:0000313" key="16">
    <source>
        <dbReference type="Proteomes" id="UP000266016"/>
    </source>
</evidence>
<dbReference type="Gene3D" id="1.10.1040.10">
    <property type="entry name" value="N-(1-d-carboxylethyl)-l-norvaline Dehydrogenase, domain 2"/>
    <property type="match status" value="1"/>
</dbReference>
<name>A0A398BFC4_9BACI</name>
<evidence type="ECO:0000259" key="14">
    <source>
        <dbReference type="Pfam" id="PF02737"/>
    </source>
</evidence>
<dbReference type="Pfam" id="PF02737">
    <property type="entry name" value="3HCDH_N"/>
    <property type="match status" value="1"/>
</dbReference>
<organism evidence="15 16">
    <name type="scientific">Peribacillus asahii</name>
    <dbReference type="NCBI Taxonomy" id="228899"/>
    <lineage>
        <taxon>Bacteria</taxon>
        <taxon>Bacillati</taxon>
        <taxon>Bacillota</taxon>
        <taxon>Bacilli</taxon>
        <taxon>Bacillales</taxon>
        <taxon>Bacillaceae</taxon>
        <taxon>Peribacillus</taxon>
    </lineage>
</organism>
<dbReference type="GO" id="GO:0006072">
    <property type="term" value="P:glycerol-3-phosphate metabolic process"/>
    <property type="evidence" value="ECO:0007669"/>
    <property type="project" value="InterPro"/>
</dbReference>
<accession>A0A398BFC4</accession>
<feature type="binding site" evidence="12">
    <location>
        <position position="143"/>
    </location>
    <ligand>
        <name>NAD(+)</name>
        <dbReference type="ChEBI" id="CHEBI:57540"/>
    </ligand>
</feature>
<gene>
    <name evidence="15" type="ORF">D1953_00465</name>
</gene>
<comment type="subcellular location">
    <subcellularLocation>
        <location evidence="1">Cytoplasm</location>
    </subcellularLocation>
</comment>
<dbReference type="PANTHER" id="PTHR48075:SF1">
    <property type="entry name" value="LAMBDA-CRYSTALLIN HOMOLOG"/>
    <property type="match status" value="1"/>
</dbReference>
<comment type="similarity">
    <text evidence="3">Belongs to the 3-hydroxyacyl-CoA dehydrogenase family.</text>
</comment>
<keyword evidence="6" id="KW-0597">Phosphoprotein</keyword>
<dbReference type="RefSeq" id="WP_119115189.1">
    <property type="nucleotide sequence ID" value="NZ_QWVS01000002.1"/>
</dbReference>
<dbReference type="InterPro" id="IPR006176">
    <property type="entry name" value="3-OHacyl-CoA_DH_NAD-bd"/>
</dbReference>
<keyword evidence="16" id="KW-1185">Reference proteome</keyword>
<evidence type="ECO:0000256" key="11">
    <source>
        <dbReference type="PIRSR" id="PIRSR000105-1"/>
    </source>
</evidence>
<dbReference type="EMBL" id="QWVS01000002">
    <property type="protein sequence ID" value="RID89079.1"/>
    <property type="molecule type" value="Genomic_DNA"/>
</dbReference>
<evidence type="ECO:0000256" key="6">
    <source>
        <dbReference type="ARBA" id="ARBA00022553"/>
    </source>
</evidence>
<comment type="caution">
    <text evidence="15">The sequence shown here is derived from an EMBL/GenBank/DDBJ whole genome shotgun (WGS) entry which is preliminary data.</text>
</comment>
<feature type="domain" description="3-hydroxyacyl-CoA dehydrogenase NAD binding" evidence="14">
    <location>
        <begin position="4"/>
        <end position="183"/>
    </location>
</feature>
<dbReference type="PANTHER" id="PTHR48075">
    <property type="entry name" value="3-HYDROXYACYL-COA DEHYDROGENASE FAMILY PROTEIN"/>
    <property type="match status" value="1"/>
</dbReference>
<protein>
    <recommendedName>
        <fullName evidence="10">L-gulonate 3-dehydrogenase</fullName>
        <ecNumber evidence="9">1.1.1.45</ecNumber>
    </recommendedName>
    <alternativeName>
        <fullName evidence="10">L-gulonate 3-dehydrogenase</fullName>
    </alternativeName>
</protein>
<feature type="site" description="Important for catalytic activity" evidence="11">
    <location>
        <position position="140"/>
    </location>
</feature>
<dbReference type="InterPro" id="IPR006168">
    <property type="entry name" value="G3P_DH_NAD-dep"/>
</dbReference>
<comment type="subunit">
    <text evidence="4">Homodimer.</text>
</comment>
<reference evidence="15 16" key="1">
    <citation type="submission" date="2018-08" db="EMBL/GenBank/DDBJ databases">
        <title>Bacillus jemisoniae sp. nov., Bacillus chryseoplanitiae sp. nov., Bacillus resnikiae sp. nov., and Bacillus frankliniae sp. nov., isolated from Viking spacecraft and associated surfaces.</title>
        <authorList>
            <person name="Seuylemezian A."/>
            <person name="Vaishampayan P."/>
        </authorList>
    </citation>
    <scope>NUCLEOTIDE SEQUENCE [LARGE SCALE GENOMIC DNA]</scope>
    <source>
        <strain evidence="15 16">MA001</strain>
    </source>
</reference>
<evidence type="ECO:0000256" key="5">
    <source>
        <dbReference type="ARBA" id="ARBA00022490"/>
    </source>
</evidence>
<dbReference type="PIRSF" id="PIRSF000105">
    <property type="entry name" value="HCDH"/>
    <property type="match status" value="1"/>
</dbReference>
<dbReference type="Proteomes" id="UP000266016">
    <property type="component" value="Unassembled WGS sequence"/>
</dbReference>
<evidence type="ECO:0000256" key="10">
    <source>
        <dbReference type="ARBA" id="ARBA00042709"/>
    </source>
</evidence>
<dbReference type="EC" id="1.1.1.45" evidence="9"/>
<dbReference type="InterPro" id="IPR008927">
    <property type="entry name" value="6-PGluconate_DH-like_C_sf"/>
</dbReference>
<dbReference type="SUPFAM" id="SSF51735">
    <property type="entry name" value="NAD(P)-binding Rossmann-fold domains"/>
    <property type="match status" value="1"/>
</dbReference>
<feature type="binding site" evidence="12">
    <location>
        <position position="119"/>
    </location>
    <ligand>
        <name>NAD(+)</name>
        <dbReference type="ChEBI" id="CHEBI:57540"/>
    </ligand>
</feature>
<evidence type="ECO:0000256" key="1">
    <source>
        <dbReference type="ARBA" id="ARBA00004496"/>
    </source>
</evidence>
<feature type="binding site" evidence="12">
    <location>
        <position position="92"/>
    </location>
    <ligand>
        <name>NAD(+)</name>
        <dbReference type="ChEBI" id="CHEBI:57540"/>
    </ligand>
</feature>
<keyword evidence="8 12" id="KW-0520">NAD</keyword>
<dbReference type="SUPFAM" id="SSF48179">
    <property type="entry name" value="6-phosphogluconate dehydrogenase C-terminal domain-like"/>
    <property type="match status" value="1"/>
</dbReference>
<proteinExistence type="inferred from homology"/>
<feature type="binding site" evidence="12">
    <location>
        <position position="32"/>
    </location>
    <ligand>
        <name>NAD(+)</name>
        <dbReference type="ChEBI" id="CHEBI:57540"/>
    </ligand>
</feature>
<dbReference type="Pfam" id="PF00725">
    <property type="entry name" value="3HCDH"/>
    <property type="match status" value="1"/>
</dbReference>
<dbReference type="Gene3D" id="3.40.50.720">
    <property type="entry name" value="NAD(P)-binding Rossmann-like Domain"/>
    <property type="match status" value="1"/>
</dbReference>
<feature type="binding site" evidence="12">
    <location>
        <position position="277"/>
    </location>
    <ligand>
        <name>NAD(+)</name>
        <dbReference type="ChEBI" id="CHEBI:57540"/>
    </ligand>
</feature>
<evidence type="ECO:0000256" key="3">
    <source>
        <dbReference type="ARBA" id="ARBA00009463"/>
    </source>
</evidence>
<evidence type="ECO:0000259" key="13">
    <source>
        <dbReference type="Pfam" id="PF00725"/>
    </source>
</evidence>
<keyword evidence="7" id="KW-0560">Oxidoreductase</keyword>
<dbReference type="GO" id="GO:0070403">
    <property type="term" value="F:NAD+ binding"/>
    <property type="evidence" value="ECO:0007669"/>
    <property type="project" value="InterPro"/>
</dbReference>
<dbReference type="GO" id="GO:0005737">
    <property type="term" value="C:cytoplasm"/>
    <property type="evidence" value="ECO:0007669"/>
    <property type="project" value="UniProtKB-SubCell"/>
</dbReference>
<comment type="pathway">
    <text evidence="2">Lipid metabolism; butanoate metabolism.</text>
</comment>
<feature type="binding site" evidence="12">
    <location>
        <position position="97"/>
    </location>
    <ligand>
        <name>NAD(+)</name>
        <dbReference type="ChEBI" id="CHEBI:57540"/>
    </ligand>
</feature>
<evidence type="ECO:0000313" key="15">
    <source>
        <dbReference type="EMBL" id="RID89079.1"/>
    </source>
</evidence>
<keyword evidence="5" id="KW-0963">Cytoplasm</keyword>
<sequence length="317" mass="35809">MIKNIAIIGSGVMGSSIAQSFAVSGYSVTINDLNEELLQKSKNRIFENLSLIAKEVGLDEEQKQSNLANIHYTADLEEAVKEADFIIEAIPEVIEWKWELYEKLERIMKVDAIVASNTSTFPISRLMEKASFRERMIITHFFNPGHLVPLVEIVKHPQTKETVVDVTLDLIRKIGKSPILLKKEIPGFIANRLQTALMREAFYLLKEDVASARDIDTAITAGPGFRWAFTGPIEIADFGGLDTWQRVFENVAPNLDQSVEAPEIIRELVEQGKLGTKSGEGIYQYDEMLVSQKLNERDRNFIKLGKMKLEVLLQQTK</sequence>
<dbReference type="InterPro" id="IPR036291">
    <property type="entry name" value="NAD(P)-bd_dom_sf"/>
</dbReference>
<evidence type="ECO:0000256" key="2">
    <source>
        <dbReference type="ARBA" id="ARBA00005086"/>
    </source>
</evidence>
<dbReference type="InterPro" id="IPR006108">
    <property type="entry name" value="3HC_DH_C"/>
</dbReference>
<dbReference type="PRINTS" id="PR00077">
    <property type="entry name" value="GPDHDRGNASE"/>
</dbReference>
<evidence type="ECO:0000256" key="12">
    <source>
        <dbReference type="PIRSR" id="PIRSR000105-2"/>
    </source>
</evidence>
<dbReference type="GO" id="GO:0050104">
    <property type="term" value="F:L-gulonate 3-dehydrogenase activity"/>
    <property type="evidence" value="ECO:0007669"/>
    <property type="project" value="UniProtKB-EC"/>
</dbReference>
<feature type="domain" description="3-hydroxyacyl-CoA dehydrogenase C-terminal" evidence="13">
    <location>
        <begin position="187"/>
        <end position="285"/>
    </location>
</feature>
<dbReference type="GO" id="GO:0006631">
    <property type="term" value="P:fatty acid metabolic process"/>
    <property type="evidence" value="ECO:0007669"/>
    <property type="project" value="InterPro"/>
</dbReference>
<evidence type="ECO:0000256" key="4">
    <source>
        <dbReference type="ARBA" id="ARBA00011738"/>
    </source>
</evidence>